<dbReference type="GO" id="GO:0000981">
    <property type="term" value="F:DNA-binding transcription factor activity, RNA polymerase II-specific"/>
    <property type="evidence" value="ECO:0007669"/>
    <property type="project" value="InterPro"/>
</dbReference>
<dbReference type="SMART" id="SM00906">
    <property type="entry name" value="Fungal_trans"/>
    <property type="match status" value="1"/>
</dbReference>
<evidence type="ECO:0000313" key="8">
    <source>
        <dbReference type="EMBL" id="KIW24991.1"/>
    </source>
</evidence>
<sequence length="647" mass="72662">MESRGLPDRNGSQRRPAISRRSCDQCRARKIGCDRAVPCSHCISVRTECTHSATRSTPLASKQRVLISTEYERKIDDLVKNVDEIRRLLTDTAASTPNADQRGNAGSWFSSCNRAAKEVPKMLQSVPATAGSSAQWEHSAHLIDFVKDIVEDRRKTVPGDSATMASLRCFVRTAEAQKIFQTQVISEFTGAKQEEDLTLPPVEAATAVIRWARDHAQIATMRWVSRILPLEKFAKICQKLYFPTGDHDQVDLVVGNGYLSYMFSEHANLSGLQEHKDYGYCCRINLRNALLRLPLLLKPCMETIAALTIGAASAIESSQAAMAWSFISAASSLCITLRYHCGPASDDPHDVPQADRERLFWTVYAIDKALSLRLRRLSNIRDSEVTLSIDQCDIREAKLGRIQGQIYEQLHSPKTPNNATNDKQRSSAVEVLAEATRDLIRQTNAEISDASRQLSAVDEENIRLVYLKAELVCQSSVLTSILHAAPGQRDAAHSGSDECVAAARSVFQFHAEFLKMARFLKNDPFLIQRYMNWALLNIPFVPFNILLTRTLQQVDDVDLARMEGFTNSLQLETDIGEGITHPHSLYKLLCRAAQCYIAERTQSRTYDPTLTESYVAEFSEFEFRNIGGDGHTTPGWFDWYNTDQWMN</sequence>
<dbReference type="EMBL" id="KN847045">
    <property type="protein sequence ID" value="KIW24991.1"/>
    <property type="molecule type" value="Genomic_DNA"/>
</dbReference>
<dbReference type="STRING" id="569365.A0A0D1ZBB6"/>
<name>A0A0D1ZBB6_9EURO</name>
<feature type="coiled-coil region" evidence="6">
    <location>
        <begin position="433"/>
        <end position="460"/>
    </location>
</feature>
<feature type="domain" description="Zn(2)-C6 fungal-type" evidence="7">
    <location>
        <begin position="22"/>
        <end position="51"/>
    </location>
</feature>
<dbReference type="Pfam" id="PF00172">
    <property type="entry name" value="Zn_clus"/>
    <property type="match status" value="1"/>
</dbReference>
<dbReference type="PROSITE" id="PS00463">
    <property type="entry name" value="ZN2_CY6_FUNGAL_1"/>
    <property type="match status" value="1"/>
</dbReference>
<dbReference type="InterPro" id="IPR036864">
    <property type="entry name" value="Zn2-C6_fun-type_DNA-bd_sf"/>
</dbReference>
<evidence type="ECO:0000256" key="5">
    <source>
        <dbReference type="ARBA" id="ARBA00023242"/>
    </source>
</evidence>
<dbReference type="SMART" id="SM00066">
    <property type="entry name" value="GAL4"/>
    <property type="match status" value="1"/>
</dbReference>
<keyword evidence="1" id="KW-0479">Metal-binding</keyword>
<dbReference type="PANTHER" id="PTHR46910:SF5">
    <property type="entry name" value="ZN(II)2CYS6 TRANSCRIPTION FACTOR (EUROFUNG)"/>
    <property type="match status" value="1"/>
</dbReference>
<evidence type="ECO:0000313" key="9">
    <source>
        <dbReference type="Proteomes" id="UP000054466"/>
    </source>
</evidence>
<dbReference type="CDD" id="cd12148">
    <property type="entry name" value="fungal_TF_MHR"/>
    <property type="match status" value="1"/>
</dbReference>
<dbReference type="AlphaFoldDB" id="A0A0D1ZBB6"/>
<keyword evidence="2" id="KW-0805">Transcription regulation</keyword>
<evidence type="ECO:0000256" key="3">
    <source>
        <dbReference type="ARBA" id="ARBA00023125"/>
    </source>
</evidence>
<dbReference type="GO" id="GO:0003677">
    <property type="term" value="F:DNA binding"/>
    <property type="evidence" value="ECO:0007669"/>
    <property type="project" value="UniProtKB-KW"/>
</dbReference>
<dbReference type="GO" id="GO:0008270">
    <property type="term" value="F:zinc ion binding"/>
    <property type="evidence" value="ECO:0007669"/>
    <property type="project" value="InterPro"/>
</dbReference>
<dbReference type="Pfam" id="PF04082">
    <property type="entry name" value="Fungal_trans"/>
    <property type="match status" value="1"/>
</dbReference>
<dbReference type="Gene3D" id="4.10.240.10">
    <property type="entry name" value="Zn(2)-C6 fungal-type DNA-binding domain"/>
    <property type="match status" value="1"/>
</dbReference>
<gene>
    <name evidence="8" type="ORF">PV07_10667</name>
</gene>
<dbReference type="PROSITE" id="PS50048">
    <property type="entry name" value="ZN2_CY6_FUNGAL_2"/>
    <property type="match status" value="1"/>
</dbReference>
<dbReference type="InterPro" id="IPR001138">
    <property type="entry name" value="Zn2Cys6_DnaBD"/>
</dbReference>
<dbReference type="VEuPathDB" id="FungiDB:PV07_10667"/>
<evidence type="ECO:0000259" key="7">
    <source>
        <dbReference type="PROSITE" id="PS50048"/>
    </source>
</evidence>
<dbReference type="InterPro" id="IPR007219">
    <property type="entry name" value="XnlR_reg_dom"/>
</dbReference>
<dbReference type="RefSeq" id="XP_016245207.1">
    <property type="nucleotide sequence ID" value="XM_016398016.1"/>
</dbReference>
<dbReference type="InterPro" id="IPR050987">
    <property type="entry name" value="AtrR-like"/>
</dbReference>
<evidence type="ECO:0000256" key="4">
    <source>
        <dbReference type="ARBA" id="ARBA00023163"/>
    </source>
</evidence>
<accession>A0A0D1ZBB6</accession>
<protein>
    <recommendedName>
        <fullName evidence="7">Zn(2)-C6 fungal-type domain-containing protein</fullName>
    </recommendedName>
</protein>
<dbReference type="PANTHER" id="PTHR46910">
    <property type="entry name" value="TRANSCRIPTION FACTOR PDR1"/>
    <property type="match status" value="1"/>
</dbReference>
<reference evidence="8 9" key="1">
    <citation type="submission" date="2015-01" db="EMBL/GenBank/DDBJ databases">
        <title>The Genome Sequence of Cladophialophora immunda CBS83496.</title>
        <authorList>
            <consortium name="The Broad Institute Genomics Platform"/>
            <person name="Cuomo C."/>
            <person name="de Hoog S."/>
            <person name="Gorbushina A."/>
            <person name="Stielow B."/>
            <person name="Teixiera M."/>
            <person name="Abouelleil A."/>
            <person name="Chapman S.B."/>
            <person name="Priest M."/>
            <person name="Young S.K."/>
            <person name="Wortman J."/>
            <person name="Nusbaum C."/>
            <person name="Birren B."/>
        </authorList>
    </citation>
    <scope>NUCLEOTIDE SEQUENCE [LARGE SCALE GENOMIC DNA]</scope>
    <source>
        <strain evidence="8 9">CBS 83496</strain>
    </source>
</reference>
<keyword evidence="4" id="KW-0804">Transcription</keyword>
<dbReference type="GO" id="GO:0006351">
    <property type="term" value="P:DNA-templated transcription"/>
    <property type="evidence" value="ECO:0007669"/>
    <property type="project" value="InterPro"/>
</dbReference>
<dbReference type="HOGENOM" id="CLU_009377_2_1_1"/>
<keyword evidence="3" id="KW-0238">DNA-binding</keyword>
<proteinExistence type="predicted"/>
<dbReference type="GeneID" id="27349861"/>
<dbReference type="CDD" id="cd00067">
    <property type="entry name" value="GAL4"/>
    <property type="match status" value="1"/>
</dbReference>
<keyword evidence="6" id="KW-0175">Coiled coil</keyword>
<dbReference type="Proteomes" id="UP000054466">
    <property type="component" value="Unassembled WGS sequence"/>
</dbReference>
<evidence type="ECO:0000256" key="6">
    <source>
        <dbReference type="SAM" id="Coils"/>
    </source>
</evidence>
<dbReference type="SUPFAM" id="SSF57701">
    <property type="entry name" value="Zn2/Cys6 DNA-binding domain"/>
    <property type="match status" value="1"/>
</dbReference>
<dbReference type="OrthoDB" id="103819at2759"/>
<keyword evidence="9" id="KW-1185">Reference proteome</keyword>
<evidence type="ECO:0000256" key="1">
    <source>
        <dbReference type="ARBA" id="ARBA00022723"/>
    </source>
</evidence>
<evidence type="ECO:0000256" key="2">
    <source>
        <dbReference type="ARBA" id="ARBA00023015"/>
    </source>
</evidence>
<keyword evidence="5" id="KW-0539">Nucleus</keyword>
<organism evidence="8 9">
    <name type="scientific">Cladophialophora immunda</name>
    <dbReference type="NCBI Taxonomy" id="569365"/>
    <lineage>
        <taxon>Eukaryota</taxon>
        <taxon>Fungi</taxon>
        <taxon>Dikarya</taxon>
        <taxon>Ascomycota</taxon>
        <taxon>Pezizomycotina</taxon>
        <taxon>Eurotiomycetes</taxon>
        <taxon>Chaetothyriomycetidae</taxon>
        <taxon>Chaetothyriales</taxon>
        <taxon>Herpotrichiellaceae</taxon>
        <taxon>Cladophialophora</taxon>
    </lineage>
</organism>